<feature type="transmembrane region" description="Helical" evidence="6">
    <location>
        <begin position="33"/>
        <end position="52"/>
    </location>
</feature>
<keyword evidence="2 6" id="KW-1003">Cell membrane</keyword>
<dbReference type="CDD" id="cd16381">
    <property type="entry name" value="YitT_C_like_1"/>
    <property type="match status" value="1"/>
</dbReference>
<sequence>MPMVLIILVINIVYISLLTVRTMFLLKGKRYHASLISAAEAFVFVLGIGLVIENLGEIQNLIAYAAGFAIGILVGTRIEEYLALGYVTVKVISKHTDYPFAQMLRDKGFGITSWLGEGRDGKRLVMEILTSRKNQRDLYNHIVAYDPEAFVISHEPQHFRGGFWVKKLRNYYQLQGEEQLPPAEEILPGMDPQAVEEIQQAEDINLDKYE</sequence>
<comment type="caution">
    <text evidence="9">The sequence shown here is derived from an EMBL/GenBank/DDBJ whole genome shotgun (WGS) entry which is preliminary data.</text>
</comment>
<dbReference type="GO" id="GO:0005886">
    <property type="term" value="C:plasma membrane"/>
    <property type="evidence" value="ECO:0007669"/>
    <property type="project" value="UniProtKB-SubCell"/>
</dbReference>
<keyword evidence="10" id="KW-1185">Reference proteome</keyword>
<dbReference type="PANTHER" id="PTHR40060">
    <property type="entry name" value="UPF0316 PROTEIN YEBE"/>
    <property type="match status" value="1"/>
</dbReference>
<name>C0GKC6_DETAL</name>
<feature type="domain" description="DUF2179" evidence="7">
    <location>
        <begin position="109"/>
        <end position="161"/>
    </location>
</feature>
<comment type="subcellular location">
    <subcellularLocation>
        <location evidence="1 6">Cell membrane</location>
        <topology evidence="1 6">Multi-pass membrane protein</topology>
    </subcellularLocation>
</comment>
<dbReference type="STRING" id="555088.DealDRAFT_2935"/>
<dbReference type="HAMAP" id="MF_01515">
    <property type="entry name" value="UPF0316"/>
    <property type="match status" value="1"/>
</dbReference>
<evidence type="ECO:0000256" key="3">
    <source>
        <dbReference type="ARBA" id="ARBA00022692"/>
    </source>
</evidence>
<feature type="transmembrane region" description="Helical" evidence="6">
    <location>
        <begin position="6"/>
        <end position="26"/>
    </location>
</feature>
<dbReference type="OrthoDB" id="48231at2"/>
<dbReference type="NCBIfam" id="NF003194">
    <property type="entry name" value="PRK04164.1-5"/>
    <property type="match status" value="1"/>
</dbReference>
<dbReference type="Proteomes" id="UP000006443">
    <property type="component" value="Unassembled WGS sequence"/>
</dbReference>
<feature type="transmembrane region" description="Helical" evidence="6">
    <location>
        <begin position="58"/>
        <end position="76"/>
    </location>
</feature>
<evidence type="ECO:0000259" key="7">
    <source>
        <dbReference type="Pfam" id="PF10035"/>
    </source>
</evidence>
<keyword evidence="5 6" id="KW-0472">Membrane</keyword>
<dbReference type="Pfam" id="PF10035">
    <property type="entry name" value="DUF2179"/>
    <property type="match status" value="1"/>
</dbReference>
<feature type="domain" description="DUF5698" evidence="8">
    <location>
        <begin position="19"/>
        <end position="76"/>
    </location>
</feature>
<evidence type="ECO:0000313" key="10">
    <source>
        <dbReference type="Proteomes" id="UP000006443"/>
    </source>
</evidence>
<dbReference type="InterPro" id="IPR022930">
    <property type="entry name" value="UPF0316"/>
</dbReference>
<evidence type="ECO:0000256" key="5">
    <source>
        <dbReference type="ARBA" id="ARBA00023136"/>
    </source>
</evidence>
<dbReference type="Pfam" id="PF18955">
    <property type="entry name" value="DUF5698"/>
    <property type="match status" value="1"/>
</dbReference>
<keyword evidence="4 6" id="KW-1133">Transmembrane helix</keyword>
<dbReference type="PANTHER" id="PTHR40060:SF1">
    <property type="entry name" value="UPF0316 PROTEIN YEBE"/>
    <property type="match status" value="1"/>
</dbReference>
<proteinExistence type="inferred from homology"/>
<reference evidence="9 10" key="1">
    <citation type="submission" date="2009-02" db="EMBL/GenBank/DDBJ databases">
        <title>Sequencing of the draft genome and assembly of Dethiobacter alkaliphilus AHT 1.</title>
        <authorList>
            <consortium name="US DOE Joint Genome Institute (JGI-PGF)"/>
            <person name="Lucas S."/>
            <person name="Copeland A."/>
            <person name="Lapidus A."/>
            <person name="Glavina del Rio T."/>
            <person name="Dalin E."/>
            <person name="Tice H."/>
            <person name="Bruce D."/>
            <person name="Goodwin L."/>
            <person name="Pitluck S."/>
            <person name="Larimer F."/>
            <person name="Land M.L."/>
            <person name="Hauser L."/>
            <person name="Muyzer G."/>
        </authorList>
    </citation>
    <scope>NUCLEOTIDE SEQUENCE [LARGE SCALE GENOMIC DNA]</scope>
    <source>
        <strain evidence="9 10">AHT 1</strain>
    </source>
</reference>
<dbReference type="InterPro" id="IPR019264">
    <property type="entry name" value="DUF2179"/>
</dbReference>
<comment type="similarity">
    <text evidence="6">Belongs to the UPF0316 family.</text>
</comment>
<dbReference type="InterPro" id="IPR044035">
    <property type="entry name" value="DUF5698"/>
</dbReference>
<gene>
    <name evidence="9" type="ORF">DealDRAFT_2935</name>
</gene>
<dbReference type="EMBL" id="ACJM01000022">
    <property type="protein sequence ID" value="EEG76241.1"/>
    <property type="molecule type" value="Genomic_DNA"/>
</dbReference>
<dbReference type="AlphaFoldDB" id="C0GKC6"/>
<keyword evidence="3 6" id="KW-0812">Transmembrane</keyword>
<evidence type="ECO:0000256" key="1">
    <source>
        <dbReference type="ARBA" id="ARBA00004651"/>
    </source>
</evidence>
<evidence type="ECO:0000256" key="6">
    <source>
        <dbReference type="HAMAP-Rule" id="MF_01515"/>
    </source>
</evidence>
<evidence type="ECO:0000256" key="4">
    <source>
        <dbReference type="ARBA" id="ARBA00022989"/>
    </source>
</evidence>
<evidence type="ECO:0000313" key="9">
    <source>
        <dbReference type="EMBL" id="EEG76241.1"/>
    </source>
</evidence>
<organism evidence="9 10">
    <name type="scientific">Dethiobacter alkaliphilus AHT 1</name>
    <dbReference type="NCBI Taxonomy" id="555088"/>
    <lineage>
        <taxon>Bacteria</taxon>
        <taxon>Bacillati</taxon>
        <taxon>Bacillota</taxon>
        <taxon>Dethiobacteria</taxon>
        <taxon>Dethiobacterales</taxon>
        <taxon>Dethiobacteraceae</taxon>
        <taxon>Dethiobacter</taxon>
    </lineage>
</organism>
<dbReference type="eggNOG" id="COG4843">
    <property type="taxonomic scope" value="Bacteria"/>
</dbReference>
<protein>
    <recommendedName>
        <fullName evidence="6">UPF0316 protein DealDRAFT_2935</fullName>
    </recommendedName>
</protein>
<accession>C0GKC6</accession>
<evidence type="ECO:0000256" key="2">
    <source>
        <dbReference type="ARBA" id="ARBA00022475"/>
    </source>
</evidence>
<evidence type="ECO:0000259" key="8">
    <source>
        <dbReference type="Pfam" id="PF18955"/>
    </source>
</evidence>